<dbReference type="PANTHER" id="PTHR42781">
    <property type="entry name" value="SPERMIDINE/PUTRESCINE IMPORT ATP-BINDING PROTEIN POTA"/>
    <property type="match status" value="1"/>
</dbReference>
<accession>A0A1N6DD86</accession>
<dbReference type="GO" id="GO:0005524">
    <property type="term" value="F:ATP binding"/>
    <property type="evidence" value="ECO:0007669"/>
    <property type="project" value="UniProtKB-KW"/>
</dbReference>
<keyword evidence="6" id="KW-1185">Reference proteome</keyword>
<gene>
    <name evidence="5" type="ORF">SAMN05443544_0035</name>
</gene>
<dbReference type="Pfam" id="PF00005">
    <property type="entry name" value="ABC_tran"/>
    <property type="match status" value="1"/>
</dbReference>
<dbReference type="Proteomes" id="UP000184699">
    <property type="component" value="Unassembled WGS sequence"/>
</dbReference>
<dbReference type="SUPFAM" id="SSF52540">
    <property type="entry name" value="P-loop containing nucleoside triphosphate hydrolases"/>
    <property type="match status" value="1"/>
</dbReference>
<reference evidence="6" key="1">
    <citation type="submission" date="2016-11" db="EMBL/GenBank/DDBJ databases">
        <authorList>
            <person name="Varghese N."/>
            <person name="Submissions S."/>
        </authorList>
    </citation>
    <scope>NUCLEOTIDE SEQUENCE [LARGE SCALE GENOMIC DNA]</scope>
    <source>
        <strain evidence="6">DSM 8595</strain>
    </source>
</reference>
<dbReference type="SMART" id="SM00382">
    <property type="entry name" value="AAA"/>
    <property type="match status" value="1"/>
</dbReference>
<evidence type="ECO:0000256" key="2">
    <source>
        <dbReference type="ARBA" id="ARBA00022741"/>
    </source>
</evidence>
<dbReference type="GO" id="GO:0016887">
    <property type="term" value="F:ATP hydrolysis activity"/>
    <property type="evidence" value="ECO:0007669"/>
    <property type="project" value="InterPro"/>
</dbReference>
<dbReference type="InterPro" id="IPR003593">
    <property type="entry name" value="AAA+_ATPase"/>
</dbReference>
<dbReference type="PANTHER" id="PTHR42781:SF4">
    <property type="entry name" value="SPERMIDINE_PUTRESCINE IMPORT ATP-BINDING PROTEIN POTA"/>
    <property type="match status" value="1"/>
</dbReference>
<keyword evidence="3 5" id="KW-0067">ATP-binding</keyword>
<dbReference type="PROSITE" id="PS00211">
    <property type="entry name" value="ABC_TRANSPORTER_1"/>
    <property type="match status" value="1"/>
</dbReference>
<organism evidence="5 6">
    <name type="scientific">Agromyces cerinus subsp. cerinus</name>
    <dbReference type="NCBI Taxonomy" id="232089"/>
    <lineage>
        <taxon>Bacteria</taxon>
        <taxon>Bacillati</taxon>
        <taxon>Actinomycetota</taxon>
        <taxon>Actinomycetes</taxon>
        <taxon>Micrococcales</taxon>
        <taxon>Microbacteriaceae</taxon>
        <taxon>Agromyces</taxon>
    </lineage>
</organism>
<evidence type="ECO:0000256" key="3">
    <source>
        <dbReference type="ARBA" id="ARBA00022840"/>
    </source>
</evidence>
<dbReference type="InterPro" id="IPR027417">
    <property type="entry name" value="P-loop_NTPase"/>
</dbReference>
<sequence>MSGGASGGGSAGGAVSATSAGLVADVAASIGAFELRARIEVAPGEILAVLGPNGAGKSTLLHAIAGTVLPDSGSVHVGGRELTRRGAGPRSAQHDVAPEQRRVGLLGQQPLLFPHLSVLENVAFAARARGARTHAARAAARARLEQFGLAELALRRPRQLSGGQQQRVALARTLAAEPEVLLLDEPFAALDVQAAAEMRELISGVPGSARIPVVLVTHDPLDAIVLARRSVVLQEGRIAADGATSEVLGHPTTPFAAALAGVNLVVGSVDDEGCVVVPATPSAHGQGVPLFRLRGSAPGTGTGDTDPPVGSAASAVFSPGAVHAAPADHRAPAASAVNRWTGTVAQLRPVPGGVRIGIAELPDLVVDVPSAAAVSLDLTTGARLDFTIPAAEVSVRALPASVLR</sequence>
<dbReference type="AlphaFoldDB" id="A0A1N6DD86"/>
<protein>
    <submittedName>
        <fullName evidence="5">Molybdate transport system ATP-binding protein</fullName>
    </submittedName>
</protein>
<dbReference type="OrthoDB" id="9112331at2"/>
<dbReference type="PROSITE" id="PS50893">
    <property type="entry name" value="ABC_TRANSPORTER_2"/>
    <property type="match status" value="1"/>
</dbReference>
<dbReference type="InterPro" id="IPR017871">
    <property type="entry name" value="ABC_transporter-like_CS"/>
</dbReference>
<proteinExistence type="predicted"/>
<feature type="domain" description="ABC transporter" evidence="4">
    <location>
        <begin position="15"/>
        <end position="260"/>
    </location>
</feature>
<dbReference type="STRING" id="232089.SAMN05443544_0035"/>
<dbReference type="InterPro" id="IPR003439">
    <property type="entry name" value="ABC_transporter-like_ATP-bd"/>
</dbReference>
<evidence type="ECO:0000259" key="4">
    <source>
        <dbReference type="PROSITE" id="PS50893"/>
    </source>
</evidence>
<dbReference type="Gene3D" id="3.40.50.300">
    <property type="entry name" value="P-loop containing nucleotide triphosphate hydrolases"/>
    <property type="match status" value="1"/>
</dbReference>
<keyword evidence="2" id="KW-0547">Nucleotide-binding</keyword>
<dbReference type="EMBL" id="FSRJ01000001">
    <property type="protein sequence ID" value="SIN68623.1"/>
    <property type="molecule type" value="Genomic_DNA"/>
</dbReference>
<name>A0A1N6DD86_9MICO</name>
<keyword evidence="1" id="KW-0813">Transport</keyword>
<evidence type="ECO:0000313" key="5">
    <source>
        <dbReference type="EMBL" id="SIN68623.1"/>
    </source>
</evidence>
<evidence type="ECO:0000256" key="1">
    <source>
        <dbReference type="ARBA" id="ARBA00022448"/>
    </source>
</evidence>
<dbReference type="InterPro" id="IPR050093">
    <property type="entry name" value="ABC_SmlMolc_Importer"/>
</dbReference>
<dbReference type="InterPro" id="IPR008995">
    <property type="entry name" value="Mo/tungstate-bd_C_term_dom"/>
</dbReference>
<evidence type="ECO:0000313" key="6">
    <source>
        <dbReference type="Proteomes" id="UP000184699"/>
    </source>
</evidence>
<dbReference type="SUPFAM" id="SSF50331">
    <property type="entry name" value="MOP-like"/>
    <property type="match status" value="1"/>
</dbReference>